<evidence type="ECO:0000313" key="3">
    <source>
        <dbReference type="Proteomes" id="UP000093199"/>
    </source>
</evidence>
<keyword evidence="3" id="KW-1185">Reference proteome</keyword>
<protein>
    <submittedName>
        <fullName evidence="2">Sigma-w pathway protein ysdB</fullName>
    </submittedName>
</protein>
<evidence type="ECO:0000256" key="1">
    <source>
        <dbReference type="SAM" id="Phobius"/>
    </source>
</evidence>
<proteinExistence type="predicted"/>
<reference evidence="2 3" key="1">
    <citation type="submission" date="2016-07" db="EMBL/GenBank/DDBJ databases">
        <title>Caryophanon tenue genome sequencing.</title>
        <authorList>
            <person name="Verma A."/>
            <person name="Pal Y."/>
            <person name="Krishnamurthi S."/>
        </authorList>
    </citation>
    <scope>NUCLEOTIDE SEQUENCE [LARGE SCALE GENOMIC DNA]</scope>
    <source>
        <strain evidence="2 3">DSM 14152</strain>
    </source>
</reference>
<keyword evidence="1" id="KW-0812">Transmembrane</keyword>
<dbReference type="Proteomes" id="UP000093199">
    <property type="component" value="Unassembled WGS sequence"/>
</dbReference>
<evidence type="ECO:0000313" key="2">
    <source>
        <dbReference type="EMBL" id="OCS88372.1"/>
    </source>
</evidence>
<accession>A0A1C0YMG5</accession>
<name>A0A1C0YMG5_9BACL</name>
<comment type="caution">
    <text evidence="2">The sequence shown here is derived from an EMBL/GenBank/DDBJ whole genome shotgun (WGS) entry which is preliminary data.</text>
</comment>
<organism evidence="2 3">
    <name type="scientific">Caryophanon tenue</name>
    <dbReference type="NCBI Taxonomy" id="33978"/>
    <lineage>
        <taxon>Bacteria</taxon>
        <taxon>Bacillati</taxon>
        <taxon>Bacillota</taxon>
        <taxon>Bacilli</taxon>
        <taxon>Bacillales</taxon>
        <taxon>Caryophanaceae</taxon>
        <taxon>Caryophanon</taxon>
    </lineage>
</organism>
<dbReference type="AlphaFoldDB" id="A0A1C0YMG5"/>
<dbReference type="RefSeq" id="WP_066542167.1">
    <property type="nucleotide sequence ID" value="NZ_MASJ01000001.1"/>
</dbReference>
<dbReference type="EMBL" id="MASJ01000001">
    <property type="protein sequence ID" value="OCS88372.1"/>
    <property type="molecule type" value="Genomic_DNA"/>
</dbReference>
<sequence>MIPLLIRLAILVLIVCVIVYGLRFLTNKRRKLEAAQAKHAFYFYDEAKNARQNFFITYKGALFEGEKYLGATANTLDVTTIFIDIVDDFQLQGFTKEDFLFLEQQIQVHYPHATINWKSTIEQLLQRTPTQP</sequence>
<feature type="transmembrane region" description="Helical" evidence="1">
    <location>
        <begin position="6"/>
        <end position="25"/>
    </location>
</feature>
<dbReference type="STRING" id="33978.A6M13_00570"/>
<gene>
    <name evidence="2" type="ORF">A6M13_00570</name>
</gene>
<keyword evidence="1" id="KW-0472">Membrane</keyword>
<dbReference type="OrthoDB" id="2735026at2"/>
<keyword evidence="1" id="KW-1133">Transmembrane helix</keyword>